<organism evidence="1 2">
    <name type="scientific">Talaromyces atroroseus</name>
    <dbReference type="NCBI Taxonomy" id="1441469"/>
    <lineage>
        <taxon>Eukaryota</taxon>
        <taxon>Fungi</taxon>
        <taxon>Dikarya</taxon>
        <taxon>Ascomycota</taxon>
        <taxon>Pezizomycotina</taxon>
        <taxon>Eurotiomycetes</taxon>
        <taxon>Eurotiomycetidae</taxon>
        <taxon>Eurotiales</taxon>
        <taxon>Trichocomaceae</taxon>
        <taxon>Talaromyces</taxon>
        <taxon>Talaromyces sect. Trachyspermi</taxon>
    </lineage>
</organism>
<keyword evidence="2" id="KW-1185">Reference proteome</keyword>
<gene>
    <name evidence="1" type="ORF">UA08_07429</name>
</gene>
<accession>A0A225AE98</accession>
<proteinExistence type="predicted"/>
<sequence>MAPTKTISKTQASASSIIKLPLDTRNDPTLRRLNQLLYIPETGIWVPGKKSTPIFDYSSHFDRSAINWFTDDYVGFNEDVMAQTKELAHTAIAMDQNSSEDILNPAVIFKLSRTHWYNDSKFIVTKPAPYIGQRRGRTLTDDSAPSQDSGEIYQDEVVLAEYVSPLLAYGVTNISFPDDSLHSSHPITVRPINATRRSQSFVQDSVSYVWDVNRTLFPGGGGVLSLYKGIGANKKIEIGRYQSDNGQFVPGGLVVIDSDEVDVLIAVLSLMSVLAQRESFSVPTGNWAGMIVQ</sequence>
<evidence type="ECO:0000313" key="2">
    <source>
        <dbReference type="Proteomes" id="UP000214365"/>
    </source>
</evidence>
<dbReference type="AlphaFoldDB" id="A0A225AE98"/>
<dbReference type="GeneID" id="31007185"/>
<dbReference type="OrthoDB" id="4219272at2759"/>
<dbReference type="EMBL" id="LFMY01000012">
    <property type="protein sequence ID" value="OKL57363.1"/>
    <property type="molecule type" value="Genomic_DNA"/>
</dbReference>
<name>A0A225AE98_TALAT</name>
<dbReference type="RefSeq" id="XP_020117484.1">
    <property type="nucleotide sequence ID" value="XM_020262322.1"/>
</dbReference>
<protein>
    <submittedName>
        <fullName evidence="1">Uncharacterized protein</fullName>
    </submittedName>
</protein>
<dbReference type="Proteomes" id="UP000214365">
    <property type="component" value="Unassembled WGS sequence"/>
</dbReference>
<comment type="caution">
    <text evidence="1">The sequence shown here is derived from an EMBL/GenBank/DDBJ whole genome shotgun (WGS) entry which is preliminary data.</text>
</comment>
<evidence type="ECO:0000313" key="1">
    <source>
        <dbReference type="EMBL" id="OKL57363.1"/>
    </source>
</evidence>
<reference evidence="1 2" key="1">
    <citation type="submission" date="2015-06" db="EMBL/GenBank/DDBJ databases">
        <title>Talaromyces atroroseus IBT 11181 draft genome.</title>
        <authorList>
            <person name="Rasmussen K.B."/>
            <person name="Rasmussen S."/>
            <person name="Petersen B."/>
            <person name="Sicheritz-Ponten T."/>
            <person name="Mortensen U.H."/>
            <person name="Thrane U."/>
        </authorList>
    </citation>
    <scope>NUCLEOTIDE SEQUENCE [LARGE SCALE GENOMIC DNA]</scope>
    <source>
        <strain evidence="1 2">IBT 11181</strain>
    </source>
</reference>